<keyword evidence="3" id="KW-0732">Signal</keyword>
<feature type="region of interest" description="Disordered" evidence="1">
    <location>
        <begin position="45"/>
        <end position="88"/>
    </location>
</feature>
<evidence type="ECO:0000256" key="3">
    <source>
        <dbReference type="SAM" id="SignalP"/>
    </source>
</evidence>
<keyword evidence="5" id="KW-1185">Reference proteome</keyword>
<evidence type="ECO:0000256" key="1">
    <source>
        <dbReference type="SAM" id="MobiDB-lite"/>
    </source>
</evidence>
<keyword evidence="2" id="KW-0812">Transmembrane</keyword>
<dbReference type="PANTHER" id="PTHR34558">
    <property type="entry name" value="EXPRESSED PROTEIN"/>
    <property type="match status" value="1"/>
</dbReference>
<sequence>MARSALLYLLLGDLFLALAMESEMSPSPSPSTVDKSSNLNRKLGLHQQVENEPYHVQEYTSPSPALRPGGGGYVTEHAPGEPSPVEQMTDGEVLNIQTKETNLKKHQKSVDKSVAGGAVILACLAVVFLGAIFCYIRATGRQKQDSMSAAA</sequence>
<comment type="caution">
    <text evidence="4">The sequence shown here is derived from an EMBL/GenBank/DDBJ whole genome shotgun (WGS) entry which is preliminary data.</text>
</comment>
<keyword evidence="2" id="KW-1133">Transmembrane helix</keyword>
<evidence type="ECO:0000256" key="2">
    <source>
        <dbReference type="SAM" id="Phobius"/>
    </source>
</evidence>
<feature type="transmembrane region" description="Helical" evidence="2">
    <location>
        <begin position="114"/>
        <end position="136"/>
    </location>
</feature>
<gene>
    <name evidence="4" type="ORF">SAY87_031860</name>
</gene>
<feature type="chain" id="PRO_5042963590" evidence="3">
    <location>
        <begin position="20"/>
        <end position="151"/>
    </location>
</feature>
<dbReference type="PANTHER" id="PTHR34558:SF9">
    <property type="entry name" value="F3L24.15 PROTEIN"/>
    <property type="match status" value="1"/>
</dbReference>
<keyword evidence="2" id="KW-0472">Membrane</keyword>
<protein>
    <submittedName>
        <fullName evidence="4">Uncharacterized protein</fullName>
    </submittedName>
</protein>
<evidence type="ECO:0000313" key="5">
    <source>
        <dbReference type="Proteomes" id="UP001345219"/>
    </source>
</evidence>
<evidence type="ECO:0000313" key="4">
    <source>
        <dbReference type="EMBL" id="KAK4771328.1"/>
    </source>
</evidence>
<feature type="signal peptide" evidence="3">
    <location>
        <begin position="1"/>
        <end position="19"/>
    </location>
</feature>
<accession>A0AAN7KL96</accession>
<dbReference type="AlphaFoldDB" id="A0AAN7KL96"/>
<dbReference type="EMBL" id="JAXIOK010000005">
    <property type="protein sequence ID" value="KAK4771328.1"/>
    <property type="molecule type" value="Genomic_DNA"/>
</dbReference>
<reference evidence="4 5" key="1">
    <citation type="journal article" date="2023" name="Hortic Res">
        <title>Pangenome of water caltrop reveals structural variations and asymmetric subgenome divergence after allopolyploidization.</title>
        <authorList>
            <person name="Zhang X."/>
            <person name="Chen Y."/>
            <person name="Wang L."/>
            <person name="Yuan Y."/>
            <person name="Fang M."/>
            <person name="Shi L."/>
            <person name="Lu R."/>
            <person name="Comes H.P."/>
            <person name="Ma Y."/>
            <person name="Chen Y."/>
            <person name="Huang G."/>
            <person name="Zhou Y."/>
            <person name="Zheng Z."/>
            <person name="Qiu Y."/>
        </authorList>
    </citation>
    <scope>NUCLEOTIDE SEQUENCE [LARGE SCALE GENOMIC DNA]</scope>
    <source>
        <tissue evidence="4">Roots</tissue>
    </source>
</reference>
<organism evidence="4 5">
    <name type="scientific">Trapa incisa</name>
    <dbReference type="NCBI Taxonomy" id="236973"/>
    <lineage>
        <taxon>Eukaryota</taxon>
        <taxon>Viridiplantae</taxon>
        <taxon>Streptophyta</taxon>
        <taxon>Embryophyta</taxon>
        <taxon>Tracheophyta</taxon>
        <taxon>Spermatophyta</taxon>
        <taxon>Magnoliopsida</taxon>
        <taxon>eudicotyledons</taxon>
        <taxon>Gunneridae</taxon>
        <taxon>Pentapetalae</taxon>
        <taxon>rosids</taxon>
        <taxon>malvids</taxon>
        <taxon>Myrtales</taxon>
        <taxon>Lythraceae</taxon>
        <taxon>Trapa</taxon>
    </lineage>
</organism>
<proteinExistence type="predicted"/>
<dbReference type="Proteomes" id="UP001345219">
    <property type="component" value="Chromosome 24"/>
</dbReference>
<name>A0AAN7KL96_9MYRT</name>